<keyword evidence="3" id="KW-0539">Nucleus</keyword>
<organism evidence="7 8">
    <name type="scientific">Microdochium trichocladiopsis</name>
    <dbReference type="NCBI Taxonomy" id="1682393"/>
    <lineage>
        <taxon>Eukaryota</taxon>
        <taxon>Fungi</taxon>
        <taxon>Dikarya</taxon>
        <taxon>Ascomycota</taxon>
        <taxon>Pezizomycotina</taxon>
        <taxon>Sordariomycetes</taxon>
        <taxon>Xylariomycetidae</taxon>
        <taxon>Xylariales</taxon>
        <taxon>Microdochiaceae</taxon>
        <taxon>Microdochium</taxon>
    </lineage>
</organism>
<feature type="compositionally biased region" description="Polar residues" evidence="5">
    <location>
        <begin position="303"/>
        <end position="319"/>
    </location>
</feature>
<comment type="caution">
    <text evidence="7">The sequence shown here is derived from an EMBL/GenBank/DDBJ whole genome shotgun (WGS) entry which is preliminary data.</text>
</comment>
<proteinExistence type="predicted"/>
<protein>
    <recommendedName>
        <fullName evidence="6">DNA endonuclease activator Ctp1 C-terminal domain-containing protein</fullName>
    </recommendedName>
</protein>
<feature type="domain" description="DNA endonuclease activator Ctp1 C-terminal" evidence="6">
    <location>
        <begin position="622"/>
        <end position="728"/>
    </location>
</feature>
<feature type="region of interest" description="Disordered" evidence="5">
    <location>
        <begin position="713"/>
        <end position="740"/>
    </location>
</feature>
<feature type="compositionally biased region" description="Basic and acidic residues" evidence="5">
    <location>
        <begin position="589"/>
        <end position="604"/>
    </location>
</feature>
<gene>
    <name evidence="7" type="ORF">B0I36DRAFT_156285</name>
</gene>
<dbReference type="Proteomes" id="UP000756346">
    <property type="component" value="Unassembled WGS sequence"/>
</dbReference>
<evidence type="ECO:0000256" key="5">
    <source>
        <dbReference type="SAM" id="MobiDB-lite"/>
    </source>
</evidence>
<dbReference type="GO" id="GO:0006281">
    <property type="term" value="P:DNA repair"/>
    <property type="evidence" value="ECO:0007669"/>
    <property type="project" value="InterPro"/>
</dbReference>
<dbReference type="AlphaFoldDB" id="A0A9P9BMH2"/>
<feature type="region of interest" description="Disordered" evidence="5">
    <location>
        <begin position="76"/>
        <end position="137"/>
    </location>
</feature>
<sequence length="763" mass="83783">MDQWFNDVAKPTLFEALAAACGEIDHKLNAALAAAPQANNSDVAAELEALRAKAAQVDKLQQENTALRGQIQELGTPTASRLMSPTKSLAQDTRHGSAIPHTPLMRTPLASKSTNEALSTHGPSAKRPPPKPSTIDTSHLALPELRVEFSKLQDDYQSLYAKYTGAQNARAKLEQTLRSKVKALAEWQTQWNSLTKQSDERLHKIKLLKAKLAMISDSPQPESSRDASLAPGIGEEGHAIRADNKPGLARTDNSADDTNSSSTGSTRGSRPTMDVTQHPPTNAAKTADDQVDDYPALPPMPTEPTNKSGQATQVKSEPSSDPVVISEKVVRKRKVLGDTDRSSPAGPRIKNEPNSDPLTIDDSDKFAAHESMDLDADGQLIRTPKKHRHQQQGAPLMDVSDSKENQSHAGDSDGQYEAADLSVAKPVRDTLADHSSALHPLSVNVLRKRTLPLDVSGMRFRKRRSTNGLASLAEDGELYDNAQGHSTTSRDKSSIGVLHDLLHSHTPDRESIVHPGAIQTGSSTPTPLARTASPMMYQFPVPEKRPLPFGSRASKIAQSCPPKPQNAEHTTPRKRGVPVSSKNKPSSEGPRKGPSLRERPLSELKLTDFKVNPATNDGVDFAYTDIVRGRDERSKLPGDLSVYADEFRAQARAQRHSTSNLAFTSLLESWLGDNSYKLAEISAAEKERIWEDAKTAELAKMCGRVKHRFQRQRTPPGAWRTDFPSTQEEEQYREEARARDRQTVAERYREAMRPGGTWLFRDE</sequence>
<dbReference type="Pfam" id="PF08573">
    <property type="entry name" value="SAE2"/>
    <property type="match status" value="1"/>
</dbReference>
<evidence type="ECO:0000313" key="8">
    <source>
        <dbReference type="Proteomes" id="UP000756346"/>
    </source>
</evidence>
<evidence type="ECO:0000313" key="7">
    <source>
        <dbReference type="EMBL" id="KAH7026275.1"/>
    </source>
</evidence>
<keyword evidence="8" id="KW-1185">Reference proteome</keyword>
<name>A0A9P9BMH2_9PEZI</name>
<feature type="region of interest" description="Disordered" evidence="5">
    <location>
        <begin position="540"/>
        <end position="604"/>
    </location>
</feature>
<accession>A0A9P9BMH2</accession>
<feature type="compositionally biased region" description="Polar residues" evidence="5">
    <location>
        <begin position="110"/>
        <end position="122"/>
    </location>
</feature>
<feature type="compositionally biased region" description="Polar residues" evidence="5">
    <location>
        <begin position="76"/>
        <end position="91"/>
    </location>
</feature>
<dbReference type="RefSeq" id="XP_046009492.1">
    <property type="nucleotide sequence ID" value="XM_046148597.1"/>
</dbReference>
<feature type="region of interest" description="Disordered" evidence="5">
    <location>
        <begin position="237"/>
        <end position="362"/>
    </location>
</feature>
<evidence type="ECO:0000256" key="3">
    <source>
        <dbReference type="ARBA" id="ARBA00023242"/>
    </source>
</evidence>
<feature type="region of interest" description="Disordered" evidence="5">
    <location>
        <begin position="383"/>
        <end position="416"/>
    </location>
</feature>
<evidence type="ECO:0000256" key="2">
    <source>
        <dbReference type="ARBA" id="ARBA00022763"/>
    </source>
</evidence>
<dbReference type="GO" id="GO:0005634">
    <property type="term" value="C:nucleus"/>
    <property type="evidence" value="ECO:0007669"/>
    <property type="project" value="UniProtKB-SubCell"/>
</dbReference>
<feature type="compositionally biased region" description="Polar residues" evidence="5">
    <location>
        <begin position="274"/>
        <end position="284"/>
    </location>
</feature>
<dbReference type="GeneID" id="70178143"/>
<keyword evidence="4" id="KW-0175">Coiled coil</keyword>
<dbReference type="EMBL" id="JAGTJQ010000008">
    <property type="protein sequence ID" value="KAH7026275.1"/>
    <property type="molecule type" value="Genomic_DNA"/>
</dbReference>
<evidence type="ECO:0000256" key="1">
    <source>
        <dbReference type="ARBA" id="ARBA00004123"/>
    </source>
</evidence>
<evidence type="ECO:0000259" key="6">
    <source>
        <dbReference type="Pfam" id="PF08573"/>
    </source>
</evidence>
<comment type="subcellular location">
    <subcellularLocation>
        <location evidence="1">Nucleus</location>
    </subcellularLocation>
</comment>
<dbReference type="InterPro" id="IPR013882">
    <property type="entry name" value="Ctp1_C"/>
</dbReference>
<keyword evidence="2" id="KW-0227">DNA damage</keyword>
<reference evidence="7" key="1">
    <citation type="journal article" date="2021" name="Nat. Commun.">
        <title>Genetic determinants of endophytism in the Arabidopsis root mycobiome.</title>
        <authorList>
            <person name="Mesny F."/>
            <person name="Miyauchi S."/>
            <person name="Thiergart T."/>
            <person name="Pickel B."/>
            <person name="Atanasova L."/>
            <person name="Karlsson M."/>
            <person name="Huettel B."/>
            <person name="Barry K.W."/>
            <person name="Haridas S."/>
            <person name="Chen C."/>
            <person name="Bauer D."/>
            <person name="Andreopoulos W."/>
            <person name="Pangilinan J."/>
            <person name="LaButti K."/>
            <person name="Riley R."/>
            <person name="Lipzen A."/>
            <person name="Clum A."/>
            <person name="Drula E."/>
            <person name="Henrissat B."/>
            <person name="Kohler A."/>
            <person name="Grigoriev I.V."/>
            <person name="Martin F.M."/>
            <person name="Hacquard S."/>
        </authorList>
    </citation>
    <scope>NUCLEOTIDE SEQUENCE</scope>
    <source>
        <strain evidence="7">MPI-CAGE-CH-0230</strain>
    </source>
</reference>
<feature type="compositionally biased region" description="Low complexity" evidence="5">
    <location>
        <begin position="250"/>
        <end position="270"/>
    </location>
</feature>
<feature type="coiled-coil region" evidence="4">
    <location>
        <begin position="43"/>
        <end position="70"/>
    </location>
</feature>
<evidence type="ECO:0000256" key="4">
    <source>
        <dbReference type="SAM" id="Coils"/>
    </source>
</evidence>
<dbReference type="OrthoDB" id="5801062at2759"/>